<comment type="caution">
    <text evidence="1">The sequence shown here is derived from an EMBL/GenBank/DDBJ whole genome shotgun (WGS) entry which is preliminary data.</text>
</comment>
<protein>
    <submittedName>
        <fullName evidence="1">Uncharacterized protein</fullName>
    </submittedName>
</protein>
<dbReference type="PANTHER" id="PTHR35704">
    <property type="entry name" value="OS02G0254600 PROTEIN"/>
    <property type="match status" value="1"/>
</dbReference>
<gene>
    <name evidence="1" type="ORF">TIFTF001_027249</name>
</gene>
<dbReference type="Proteomes" id="UP001187192">
    <property type="component" value="Unassembled WGS sequence"/>
</dbReference>
<name>A0AA88DMR6_FICCA</name>
<reference evidence="1" key="1">
    <citation type="submission" date="2023-07" db="EMBL/GenBank/DDBJ databases">
        <title>draft genome sequence of fig (Ficus carica).</title>
        <authorList>
            <person name="Takahashi T."/>
            <person name="Nishimura K."/>
        </authorList>
    </citation>
    <scope>NUCLEOTIDE SEQUENCE</scope>
</reference>
<dbReference type="PANTHER" id="PTHR35704:SF1">
    <property type="entry name" value="OS02G0254600 PROTEIN"/>
    <property type="match status" value="1"/>
</dbReference>
<evidence type="ECO:0000313" key="1">
    <source>
        <dbReference type="EMBL" id="GMN58156.1"/>
    </source>
</evidence>
<sequence>MGNCLASNNKVLAEDDEQVKNANKINKKRVRLRLQEERSEIGGGNFGGNNNIKNGESKSNGAVRIKLVVTQEELKQILSYKNGGSKFSLVEQLLSEMKLRRSVLEVGNIDRTVNESWSPVLESIPEDH</sequence>
<keyword evidence="2" id="KW-1185">Reference proteome</keyword>
<dbReference type="EMBL" id="BTGU01000075">
    <property type="protein sequence ID" value="GMN58156.1"/>
    <property type="molecule type" value="Genomic_DNA"/>
</dbReference>
<dbReference type="AlphaFoldDB" id="A0AA88DMR6"/>
<accession>A0AA88DMR6</accession>
<proteinExistence type="predicted"/>
<organism evidence="1 2">
    <name type="scientific">Ficus carica</name>
    <name type="common">Common fig</name>
    <dbReference type="NCBI Taxonomy" id="3494"/>
    <lineage>
        <taxon>Eukaryota</taxon>
        <taxon>Viridiplantae</taxon>
        <taxon>Streptophyta</taxon>
        <taxon>Embryophyta</taxon>
        <taxon>Tracheophyta</taxon>
        <taxon>Spermatophyta</taxon>
        <taxon>Magnoliopsida</taxon>
        <taxon>eudicotyledons</taxon>
        <taxon>Gunneridae</taxon>
        <taxon>Pentapetalae</taxon>
        <taxon>rosids</taxon>
        <taxon>fabids</taxon>
        <taxon>Rosales</taxon>
        <taxon>Moraceae</taxon>
        <taxon>Ficeae</taxon>
        <taxon>Ficus</taxon>
    </lineage>
</organism>
<evidence type="ECO:0000313" key="2">
    <source>
        <dbReference type="Proteomes" id="UP001187192"/>
    </source>
</evidence>
<dbReference type="Gramene" id="FCD_00037216-RA">
    <property type="protein sequence ID" value="FCD_00037216-RA:cds"/>
    <property type="gene ID" value="FCD_00037216"/>
</dbReference>